<name>A0AAN4ZAY7_9BILA</name>
<reference evidence="2" key="1">
    <citation type="submission" date="2022-10" db="EMBL/GenBank/DDBJ databases">
        <title>Genome assembly of Pristionchus species.</title>
        <authorList>
            <person name="Yoshida K."/>
            <person name="Sommer R.J."/>
        </authorList>
    </citation>
    <scope>NUCLEOTIDE SEQUENCE [LARGE SCALE GENOMIC DNA]</scope>
    <source>
        <strain evidence="2">RS5460</strain>
    </source>
</reference>
<proteinExistence type="predicted"/>
<evidence type="ECO:0000313" key="2">
    <source>
        <dbReference type="Proteomes" id="UP001328107"/>
    </source>
</evidence>
<gene>
    <name evidence="1" type="ORF">PMAYCL1PPCAC_05398</name>
</gene>
<evidence type="ECO:0000313" key="1">
    <source>
        <dbReference type="EMBL" id="GMR35203.1"/>
    </source>
</evidence>
<dbReference type="AlphaFoldDB" id="A0AAN4ZAY7"/>
<organism evidence="1 2">
    <name type="scientific">Pristionchus mayeri</name>
    <dbReference type="NCBI Taxonomy" id="1317129"/>
    <lineage>
        <taxon>Eukaryota</taxon>
        <taxon>Metazoa</taxon>
        <taxon>Ecdysozoa</taxon>
        <taxon>Nematoda</taxon>
        <taxon>Chromadorea</taxon>
        <taxon>Rhabditida</taxon>
        <taxon>Rhabditina</taxon>
        <taxon>Diplogasteromorpha</taxon>
        <taxon>Diplogasteroidea</taxon>
        <taxon>Neodiplogasteridae</taxon>
        <taxon>Pristionchus</taxon>
    </lineage>
</organism>
<comment type="caution">
    <text evidence="1">The sequence shown here is derived from an EMBL/GenBank/DDBJ whole genome shotgun (WGS) entry which is preliminary data.</text>
</comment>
<keyword evidence="2" id="KW-1185">Reference proteome</keyword>
<dbReference type="Proteomes" id="UP001328107">
    <property type="component" value="Unassembled WGS sequence"/>
</dbReference>
<protein>
    <submittedName>
        <fullName evidence="1">Uncharacterized protein</fullName>
    </submittedName>
</protein>
<accession>A0AAN4ZAY7</accession>
<sequence length="72" mass="8241">MACAGSGLMVSVLPHNPTFNNWLEAYDYLHPHGLWRAVGDFYRQQNGSNYSVSSWISSFIFKVVVELYENLL</sequence>
<dbReference type="EMBL" id="BTRK01000002">
    <property type="protein sequence ID" value="GMR35203.1"/>
    <property type="molecule type" value="Genomic_DNA"/>
</dbReference>